<dbReference type="Proteomes" id="UP000287374">
    <property type="component" value="Unassembled WGS sequence"/>
</dbReference>
<dbReference type="GO" id="GO:0015159">
    <property type="term" value="F:polysaccharide transmembrane transporter activity"/>
    <property type="evidence" value="ECO:0007669"/>
    <property type="project" value="InterPro"/>
</dbReference>
<evidence type="ECO:0000313" key="18">
    <source>
        <dbReference type="EMBL" id="RUR21334.1"/>
    </source>
</evidence>
<organism evidence="17 19">
    <name type="scientific">Legionella qingyii</name>
    <dbReference type="NCBI Taxonomy" id="2184757"/>
    <lineage>
        <taxon>Bacteria</taxon>
        <taxon>Pseudomonadati</taxon>
        <taxon>Pseudomonadota</taxon>
        <taxon>Gammaproteobacteria</taxon>
        <taxon>Legionellales</taxon>
        <taxon>Legionellaceae</taxon>
        <taxon>Legionella</taxon>
    </lineage>
</organism>
<dbReference type="AlphaFoldDB" id="A0A317U4K1"/>
<keyword evidence="13" id="KW-0998">Cell outer membrane</keyword>
<keyword evidence="12" id="KW-0564">Palmitate</keyword>
<evidence type="ECO:0000256" key="6">
    <source>
        <dbReference type="ARBA" id="ARBA00022692"/>
    </source>
</evidence>
<dbReference type="InterPro" id="IPR049712">
    <property type="entry name" value="Poly_export"/>
</dbReference>
<dbReference type="PANTHER" id="PTHR33619:SF3">
    <property type="entry name" value="POLYSACCHARIDE EXPORT PROTEIN GFCE-RELATED"/>
    <property type="match status" value="1"/>
</dbReference>
<reference evidence="17 19" key="1">
    <citation type="submission" date="2018-05" db="EMBL/GenBank/DDBJ databases">
        <title>Legionella qingyii sp.nov., whole genome shotgun sequence.</title>
        <authorList>
            <person name="Wu H."/>
            <person name="Zhu Q."/>
            <person name="Hu C."/>
        </authorList>
    </citation>
    <scope>NUCLEOTIDE SEQUENCE [LARGE SCALE GENOMIC DNA]</scope>
    <source>
        <strain evidence="17 19">HEB18</strain>
    </source>
</reference>
<dbReference type="GO" id="GO:0006811">
    <property type="term" value="P:monoatomic ion transport"/>
    <property type="evidence" value="ECO:0007669"/>
    <property type="project" value="UniProtKB-KW"/>
</dbReference>
<dbReference type="InterPro" id="IPR003715">
    <property type="entry name" value="Poly_export_N"/>
</dbReference>
<evidence type="ECO:0000256" key="2">
    <source>
        <dbReference type="ARBA" id="ARBA00009450"/>
    </source>
</evidence>
<dbReference type="Gene3D" id="3.10.560.10">
    <property type="entry name" value="Outer membrane lipoprotein wza domain like"/>
    <property type="match status" value="2"/>
</dbReference>
<dbReference type="RefSeq" id="WP_110142870.1">
    <property type="nucleotide sequence ID" value="NZ_QHJG01000018.1"/>
</dbReference>
<name>A0A317U4K1_9GAMM</name>
<dbReference type="Proteomes" id="UP000247152">
    <property type="component" value="Unassembled WGS sequence"/>
</dbReference>
<evidence type="ECO:0000313" key="17">
    <source>
        <dbReference type="EMBL" id="PWY55462.1"/>
    </source>
</evidence>
<keyword evidence="9" id="KW-0406">Ion transport</keyword>
<evidence type="ECO:0000256" key="8">
    <source>
        <dbReference type="ARBA" id="ARBA00023047"/>
    </source>
</evidence>
<keyword evidence="10" id="KW-0626">Porin</keyword>
<reference evidence="18 20" key="2">
    <citation type="submission" date="2018-12" db="EMBL/GenBank/DDBJ databases">
        <title>Legionella sp,whole genome shotgun sequence.</title>
        <authorList>
            <person name="Wu H."/>
        </authorList>
    </citation>
    <scope>NUCLEOTIDE SEQUENCE [LARGE SCALE GENOMIC DNA]</scope>
    <source>
        <strain evidence="20">km489</strain>
        <strain evidence="18">Km489</strain>
    </source>
</reference>
<comment type="caution">
    <text evidence="17">The sequence shown here is derived from an EMBL/GenBank/DDBJ whole genome shotgun (WGS) entry which is preliminary data.</text>
</comment>
<gene>
    <name evidence="17" type="ORF">DGG96_11835</name>
    <name evidence="18" type="ORF">ELY20_12600</name>
</gene>
<keyword evidence="14" id="KW-0449">Lipoprotein</keyword>
<evidence type="ECO:0000256" key="10">
    <source>
        <dbReference type="ARBA" id="ARBA00023114"/>
    </source>
</evidence>
<dbReference type="PANTHER" id="PTHR33619">
    <property type="entry name" value="POLYSACCHARIDE EXPORT PROTEIN GFCE-RELATED"/>
    <property type="match status" value="1"/>
</dbReference>
<evidence type="ECO:0000256" key="5">
    <source>
        <dbReference type="ARBA" id="ARBA00022597"/>
    </source>
</evidence>
<comment type="subcellular location">
    <subcellularLocation>
        <location evidence="1">Cell outer membrane</location>
        <topology evidence="1">Multi-pass membrane protein</topology>
    </subcellularLocation>
</comment>
<accession>A0A317U4K1</accession>
<evidence type="ECO:0000259" key="16">
    <source>
        <dbReference type="Pfam" id="PF22461"/>
    </source>
</evidence>
<keyword evidence="4" id="KW-1134">Transmembrane beta strand</keyword>
<evidence type="ECO:0000256" key="11">
    <source>
        <dbReference type="ARBA" id="ARBA00023136"/>
    </source>
</evidence>
<dbReference type="OrthoDB" id="9808948at2"/>
<sequence>MHCSIDKYKIKPSYLALVVLSIISSGCTMMSSGPSARVVKQAAEPVNSDVQLLDITPDIAHQLAINNKSYLFSDAFKQNRSNRYSVGPGDVLDFSIWEIPPATLFTTPTIVGLSGKTSNPMNSLPSQVISQEGTISFPFAGKIHVAGLNVQQIQDKIRRALQGKANKPQVLVRLAKNTTSAVTIVGEVVSSLRLPLTPSKERLLDALAAAKGVKPPVNKTMIQVTRGQKVYSLPLDIIIRDPKQNIVLQAGDVITALFQSKSFTVLGATGKSEEINFEAQGINLAQALGRSGGLQDHRADISGVFVFRFEQASAIHWPRKPGFITPDGKVPVIYRLDLKNPRSFFVAQSFPIKDHDILYVSNAPVAELQKFLGVLATATAPLNPFLYATTIAAS</sequence>
<keyword evidence="7" id="KW-0732">Signal</keyword>
<dbReference type="InterPro" id="IPR054765">
    <property type="entry name" value="SLBB_dom"/>
</dbReference>
<dbReference type="EMBL" id="RZGX01000017">
    <property type="protein sequence ID" value="RUR21334.1"/>
    <property type="molecule type" value="Genomic_DNA"/>
</dbReference>
<dbReference type="EMBL" id="QHJG01000018">
    <property type="protein sequence ID" value="PWY55462.1"/>
    <property type="molecule type" value="Genomic_DNA"/>
</dbReference>
<evidence type="ECO:0000313" key="19">
    <source>
        <dbReference type="Proteomes" id="UP000247152"/>
    </source>
</evidence>
<keyword evidence="3" id="KW-0813">Transport</keyword>
<evidence type="ECO:0000256" key="1">
    <source>
        <dbReference type="ARBA" id="ARBA00004571"/>
    </source>
</evidence>
<proteinExistence type="inferred from homology"/>
<dbReference type="GO" id="GO:0015288">
    <property type="term" value="F:porin activity"/>
    <property type="evidence" value="ECO:0007669"/>
    <property type="project" value="UniProtKB-KW"/>
</dbReference>
<keyword evidence="5" id="KW-0762">Sugar transport</keyword>
<dbReference type="Gene3D" id="3.30.1950.10">
    <property type="entry name" value="wza like domain"/>
    <property type="match status" value="1"/>
</dbReference>
<keyword evidence="11" id="KW-0472">Membrane</keyword>
<dbReference type="Pfam" id="PF22461">
    <property type="entry name" value="SLBB_2"/>
    <property type="match status" value="2"/>
</dbReference>
<feature type="domain" description="SLBB" evidence="16">
    <location>
        <begin position="182"/>
        <end position="254"/>
    </location>
</feature>
<evidence type="ECO:0000256" key="4">
    <source>
        <dbReference type="ARBA" id="ARBA00022452"/>
    </source>
</evidence>
<evidence type="ECO:0000256" key="12">
    <source>
        <dbReference type="ARBA" id="ARBA00023139"/>
    </source>
</evidence>
<keyword evidence="20" id="KW-1185">Reference proteome</keyword>
<protein>
    <submittedName>
        <fullName evidence="17">Capsular biosynthesis protein</fullName>
    </submittedName>
    <submittedName>
        <fullName evidence="18">Polysaccharide export protein</fullName>
    </submittedName>
</protein>
<dbReference type="Pfam" id="PF02563">
    <property type="entry name" value="Poly_export"/>
    <property type="match status" value="1"/>
</dbReference>
<evidence type="ECO:0000313" key="20">
    <source>
        <dbReference type="Proteomes" id="UP000287374"/>
    </source>
</evidence>
<feature type="domain" description="Polysaccharide export protein N-terminal" evidence="15">
    <location>
        <begin position="80"/>
        <end position="174"/>
    </location>
</feature>
<evidence type="ECO:0000259" key="15">
    <source>
        <dbReference type="Pfam" id="PF02563"/>
    </source>
</evidence>
<keyword evidence="6" id="KW-0812">Transmembrane</keyword>
<evidence type="ECO:0000256" key="7">
    <source>
        <dbReference type="ARBA" id="ARBA00022729"/>
    </source>
</evidence>
<feature type="domain" description="SLBB" evidence="16">
    <location>
        <begin position="261"/>
        <end position="360"/>
    </location>
</feature>
<dbReference type="GO" id="GO:0009279">
    <property type="term" value="C:cell outer membrane"/>
    <property type="evidence" value="ECO:0007669"/>
    <property type="project" value="UniProtKB-SubCell"/>
</dbReference>
<keyword evidence="8" id="KW-0625">Polysaccharide transport</keyword>
<evidence type="ECO:0000256" key="9">
    <source>
        <dbReference type="ARBA" id="ARBA00023065"/>
    </source>
</evidence>
<dbReference type="GO" id="GO:0046930">
    <property type="term" value="C:pore complex"/>
    <property type="evidence" value="ECO:0007669"/>
    <property type="project" value="UniProtKB-KW"/>
</dbReference>
<evidence type="ECO:0000256" key="3">
    <source>
        <dbReference type="ARBA" id="ARBA00022448"/>
    </source>
</evidence>
<dbReference type="PROSITE" id="PS51257">
    <property type="entry name" value="PROKAR_LIPOPROTEIN"/>
    <property type="match status" value="1"/>
</dbReference>
<evidence type="ECO:0000256" key="14">
    <source>
        <dbReference type="ARBA" id="ARBA00023288"/>
    </source>
</evidence>
<evidence type="ECO:0000256" key="13">
    <source>
        <dbReference type="ARBA" id="ARBA00023237"/>
    </source>
</evidence>
<comment type="similarity">
    <text evidence="2">Belongs to the BexD/CtrA/VexA family.</text>
</comment>